<dbReference type="EMBL" id="JBEPIJ010000011">
    <property type="protein sequence ID" value="MES0874421.1"/>
    <property type="molecule type" value="Genomic_DNA"/>
</dbReference>
<accession>A0ABV2AC78</accession>
<name>A0ABV2AC78_9GAMM</name>
<protein>
    <submittedName>
        <fullName evidence="1">Uncharacterized protein</fullName>
    </submittedName>
</protein>
<reference evidence="1 2" key="1">
    <citation type="submission" date="2024-06" db="EMBL/GenBank/DDBJ databases">
        <authorList>
            <person name="Li Z."/>
            <person name="Jiang Y."/>
        </authorList>
    </citation>
    <scope>NUCLEOTIDE SEQUENCE [LARGE SCALE GENOMIC DNA]</scope>
    <source>
        <strain evidence="1 2">HSW-8</strain>
    </source>
</reference>
<sequence length="43" mass="4400">MYAFGSACQARKAQAAADALSAGAGANRAPQSTFIDHEWTGSL</sequence>
<evidence type="ECO:0000313" key="2">
    <source>
        <dbReference type="Proteomes" id="UP001465331"/>
    </source>
</evidence>
<proteinExistence type="predicted"/>
<keyword evidence="2" id="KW-1185">Reference proteome</keyword>
<dbReference type="Proteomes" id="UP001465331">
    <property type="component" value="Unassembled WGS sequence"/>
</dbReference>
<organism evidence="1 2">
    <name type="scientific">Sinimarinibacterium thermocellulolyticum</name>
    <dbReference type="NCBI Taxonomy" id="3170016"/>
    <lineage>
        <taxon>Bacteria</taxon>
        <taxon>Pseudomonadati</taxon>
        <taxon>Pseudomonadota</taxon>
        <taxon>Gammaproteobacteria</taxon>
        <taxon>Nevskiales</taxon>
        <taxon>Nevskiaceae</taxon>
        <taxon>Sinimarinibacterium</taxon>
    </lineage>
</organism>
<evidence type="ECO:0000313" key="1">
    <source>
        <dbReference type="EMBL" id="MES0874421.1"/>
    </source>
</evidence>
<gene>
    <name evidence="1" type="ORF">ABSH63_10460</name>
</gene>
<comment type="caution">
    <text evidence="1">The sequence shown here is derived from an EMBL/GenBank/DDBJ whole genome shotgun (WGS) entry which is preliminary data.</text>
</comment>